<dbReference type="AlphaFoldDB" id="A0A8D5GG11"/>
<proteinExistence type="predicted"/>
<reference evidence="1" key="1">
    <citation type="journal article" date="2021" name="Arch. Microbiol.">
        <title>Methyloradius palustris gen. nov., sp. nov., a methanol-oxidizing bacterium isolated from snow.</title>
        <authorList>
            <person name="Miyadera T."/>
            <person name="Kojima H."/>
            <person name="Fukui M."/>
        </authorList>
    </citation>
    <scope>NUCLEOTIDE SEQUENCE</scope>
    <source>
        <strain evidence="1">Zm11</strain>
    </source>
</reference>
<evidence type="ECO:0000313" key="1">
    <source>
        <dbReference type="EMBL" id="BCM26064.1"/>
    </source>
</evidence>
<evidence type="ECO:0000313" key="2">
    <source>
        <dbReference type="Proteomes" id="UP000826722"/>
    </source>
</evidence>
<gene>
    <name evidence="1" type="ORF">ZMTM_23230</name>
</gene>
<protein>
    <submittedName>
        <fullName evidence="1">Uncharacterized protein</fullName>
    </submittedName>
</protein>
<name>A0A8D5GG11_9PROT</name>
<keyword evidence="2" id="KW-1185">Reference proteome</keyword>
<accession>A0A8D5GG11</accession>
<sequence length="65" mass="7245">MHGEMQPVIVKDASQKIMYTSCGGAVEDWASCFHKASQACSGNYSELKKVEDNRGTNRELTFQCK</sequence>
<dbReference type="EMBL" id="AP024110">
    <property type="protein sequence ID" value="BCM26064.1"/>
    <property type="molecule type" value="Genomic_DNA"/>
</dbReference>
<organism evidence="1 2">
    <name type="scientific">Methyloradius palustris</name>
    <dbReference type="NCBI Taxonomy" id="2778876"/>
    <lineage>
        <taxon>Bacteria</taxon>
        <taxon>Pseudomonadati</taxon>
        <taxon>Pseudomonadota</taxon>
        <taxon>Betaproteobacteria</taxon>
        <taxon>Nitrosomonadales</taxon>
        <taxon>Methylophilaceae</taxon>
        <taxon>Methyloradius</taxon>
    </lineage>
</organism>
<dbReference type="Proteomes" id="UP000826722">
    <property type="component" value="Chromosome"/>
</dbReference>
<dbReference type="KEGG" id="mpau:ZMTM_23230"/>